<accession>U7QBJ4</accession>
<evidence type="ECO:0000256" key="1">
    <source>
        <dbReference type="PROSITE-ProRule" id="PRU00221"/>
    </source>
</evidence>
<sequence>MKPEKTEQPFNLLTPDEIWLDIENHWAENCLKELGYSGLFNGYPDGQFKPDNLMTRAEFAAALKKAFPNTPAKRKAIKFADVSSSFWAFEAIRWAYERQFLSGYPGGVFKPQQNIPRVQALVALASGLNLEANPQLINSLNQLFEDSAEIPSYANSGVAATLEKRIVVRHPNSSLKKLTPNKPATRAEIAVFIAQSILQPGQIDRVDSQLITEPLISPDFPPANPWKNNQFERKLSESAKAIAWSYNEQVIGTYQPQTGITLWDVKTGNSIEIIAEENNQIYLSFALNQTAEVIAFYVYYTETKELSIKLLNRTSQVIQTLEKIQFLDYFILDEKFLTLLEFSPNGEILATFAGSIDPQRSDYGEIQLWNIQQGKTVQTLIIPPRLSQLVFSHDSQKFATYNTQGEVKVWNVSTGELLYTWKEETSIDDITFSIDSQFLLSAVLGFVGGFPISTNVRVWDMSTGMLRFNVDLPVDRTSENRTLSGDGRTYYASGTVAGANFFYVGNNDTFELVFPPNVSPMTIYSAKQNLFSPQGNLFAMATSEGALIWNSSY</sequence>
<evidence type="ECO:0000259" key="2">
    <source>
        <dbReference type="PROSITE" id="PS51272"/>
    </source>
</evidence>
<dbReference type="SUPFAM" id="SSF50978">
    <property type="entry name" value="WD40 repeat-like"/>
    <property type="match status" value="1"/>
</dbReference>
<evidence type="ECO:0000313" key="4">
    <source>
        <dbReference type="Proteomes" id="UP000017127"/>
    </source>
</evidence>
<dbReference type="PANTHER" id="PTHR43308:SF5">
    <property type="entry name" value="S-LAYER PROTEIN _ PEPTIDOGLYCAN ENDO-BETA-N-ACETYLGLUCOSAMINIDASE"/>
    <property type="match status" value="1"/>
</dbReference>
<feature type="repeat" description="WD" evidence="1">
    <location>
        <begin position="386"/>
        <end position="420"/>
    </location>
</feature>
<feature type="domain" description="SLH" evidence="2">
    <location>
        <begin position="141"/>
        <end position="207"/>
    </location>
</feature>
<proteinExistence type="predicted"/>
<dbReference type="AlphaFoldDB" id="U7QBJ4"/>
<comment type="caution">
    <text evidence="3">The sequence shown here is derived from an EMBL/GenBank/DDBJ whole genome shotgun (WGS) entry which is preliminary data.</text>
</comment>
<dbReference type="Pfam" id="PF00395">
    <property type="entry name" value="SLH"/>
    <property type="match status" value="2"/>
</dbReference>
<name>U7QBJ4_9CYAN</name>
<dbReference type="PROSITE" id="PS51272">
    <property type="entry name" value="SLH"/>
    <property type="match status" value="3"/>
</dbReference>
<dbReference type="PROSITE" id="PS50082">
    <property type="entry name" value="WD_REPEATS_2"/>
    <property type="match status" value="1"/>
</dbReference>
<feature type="domain" description="SLH" evidence="2">
    <location>
        <begin position="14"/>
        <end position="73"/>
    </location>
</feature>
<dbReference type="InterPro" id="IPR051465">
    <property type="entry name" value="Cell_Envelope_Struct_Comp"/>
</dbReference>
<dbReference type="InterPro" id="IPR036322">
    <property type="entry name" value="WD40_repeat_dom_sf"/>
</dbReference>
<dbReference type="RefSeq" id="WP_023068498.1">
    <property type="nucleotide sequence ID" value="NZ_AUZM01000063.1"/>
</dbReference>
<dbReference type="PANTHER" id="PTHR43308">
    <property type="entry name" value="OUTER MEMBRANE PROTEIN ALPHA-RELATED"/>
    <property type="match status" value="1"/>
</dbReference>
<dbReference type="InterPro" id="IPR001119">
    <property type="entry name" value="SLH_dom"/>
</dbReference>
<reference evidence="3 4" key="1">
    <citation type="journal article" date="2013" name="Front. Microbiol.">
        <title>Comparative genomic analyses of the cyanobacterium, Lyngbya aestuarii BL J, a powerful hydrogen producer.</title>
        <authorList>
            <person name="Kothari A."/>
            <person name="Vaughn M."/>
            <person name="Garcia-Pichel F."/>
        </authorList>
    </citation>
    <scope>NUCLEOTIDE SEQUENCE [LARGE SCALE GENOMIC DNA]</scope>
    <source>
        <strain evidence="3 4">BL J</strain>
    </source>
</reference>
<keyword evidence="1" id="KW-0853">WD repeat</keyword>
<organism evidence="3 4">
    <name type="scientific">Lyngbya aestuarii BL J</name>
    <dbReference type="NCBI Taxonomy" id="1348334"/>
    <lineage>
        <taxon>Bacteria</taxon>
        <taxon>Bacillati</taxon>
        <taxon>Cyanobacteriota</taxon>
        <taxon>Cyanophyceae</taxon>
        <taxon>Oscillatoriophycideae</taxon>
        <taxon>Oscillatoriales</taxon>
        <taxon>Microcoleaceae</taxon>
        <taxon>Lyngbya</taxon>
    </lineage>
</organism>
<dbReference type="InterPro" id="IPR001680">
    <property type="entry name" value="WD40_rpt"/>
</dbReference>
<dbReference type="InterPro" id="IPR015943">
    <property type="entry name" value="WD40/YVTN_repeat-like_dom_sf"/>
</dbReference>
<gene>
    <name evidence="3" type="ORF">M595_4801</name>
</gene>
<dbReference type="Gene3D" id="2.130.10.10">
    <property type="entry name" value="YVTN repeat-like/Quinoprotein amine dehydrogenase"/>
    <property type="match status" value="1"/>
</dbReference>
<keyword evidence="4" id="KW-1185">Reference proteome</keyword>
<dbReference type="EMBL" id="AUZM01000063">
    <property type="protein sequence ID" value="ERT05234.1"/>
    <property type="molecule type" value="Genomic_DNA"/>
</dbReference>
<evidence type="ECO:0000313" key="3">
    <source>
        <dbReference type="EMBL" id="ERT05234.1"/>
    </source>
</evidence>
<dbReference type="OrthoDB" id="174569at2"/>
<feature type="domain" description="SLH" evidence="2">
    <location>
        <begin position="75"/>
        <end position="138"/>
    </location>
</feature>
<dbReference type="Proteomes" id="UP000017127">
    <property type="component" value="Unassembled WGS sequence"/>
</dbReference>
<protein>
    <recommendedName>
        <fullName evidence="2">SLH domain-containing protein</fullName>
    </recommendedName>
</protein>